<proteinExistence type="inferred from homology"/>
<reference evidence="3 4" key="1">
    <citation type="journal article" date="2016" name="Mol. Biol. Evol.">
        <title>Genome-Wide Survey of Gut Fungi (Harpellales) Reveals the First Horizontally Transferred Ubiquitin Gene from a Mosquito Host.</title>
        <authorList>
            <person name="Wang Y."/>
            <person name="White M.M."/>
            <person name="Kvist S."/>
            <person name="Moncalvo J.M."/>
        </authorList>
    </citation>
    <scope>NUCLEOTIDE SEQUENCE [LARGE SCALE GENOMIC DNA]</scope>
    <source>
        <strain evidence="3 4">ALG-7-W6</strain>
    </source>
</reference>
<name>A0A1R0GSU4_9FUNG</name>
<sequence>MVAQAQECSFFKAVIDKMKNKNIAKVAKSVAEFYSSCLDSIRNSSLPQSLFQGWENQILFKVSYYEAVVHYRCACDSFENGKYGAEIAHLQLALLSLDSVKSMSDQSSWFGSRLPKSFSDSFEALYRTISESLSRSSNDNDLIYLDIVPPPHELSPVSGFKMANMIVPEVISQPASFVEKEELGPPLFRALVPLVVHQAASLYEERKEQYIRLRILSPLDELSAECSK</sequence>
<dbReference type="InterPro" id="IPR038499">
    <property type="entry name" value="BRO1_sf"/>
</dbReference>
<dbReference type="Proteomes" id="UP000187455">
    <property type="component" value="Unassembled WGS sequence"/>
</dbReference>
<dbReference type="OrthoDB" id="64867at2759"/>
<dbReference type="GO" id="GO:0005768">
    <property type="term" value="C:endosome"/>
    <property type="evidence" value="ECO:0007669"/>
    <property type="project" value="TreeGrafter"/>
</dbReference>
<dbReference type="SMART" id="SM01041">
    <property type="entry name" value="BRO1"/>
    <property type="match status" value="1"/>
</dbReference>
<dbReference type="Pfam" id="PF03097">
    <property type="entry name" value="BRO1"/>
    <property type="match status" value="1"/>
</dbReference>
<evidence type="ECO:0000313" key="4">
    <source>
        <dbReference type="Proteomes" id="UP000187455"/>
    </source>
</evidence>
<feature type="domain" description="BRO1" evidence="2">
    <location>
        <begin position="1"/>
        <end position="226"/>
    </location>
</feature>
<gene>
    <name evidence="3" type="ORF">AYI68_g5961</name>
</gene>
<dbReference type="Gene3D" id="1.25.40.280">
    <property type="entry name" value="alix/aip1 like domains"/>
    <property type="match status" value="1"/>
</dbReference>
<comment type="similarity">
    <text evidence="1">Belongs to the palA/RIM20 family.</text>
</comment>
<protein>
    <submittedName>
        <fullName evidence="3">pH-response regulator protein palA/RIM20</fullName>
    </submittedName>
</protein>
<dbReference type="STRING" id="133383.A0A1R0GSU4"/>
<evidence type="ECO:0000259" key="2">
    <source>
        <dbReference type="PROSITE" id="PS51180"/>
    </source>
</evidence>
<organism evidence="3 4">
    <name type="scientific">Smittium mucronatum</name>
    <dbReference type="NCBI Taxonomy" id="133383"/>
    <lineage>
        <taxon>Eukaryota</taxon>
        <taxon>Fungi</taxon>
        <taxon>Fungi incertae sedis</taxon>
        <taxon>Zoopagomycota</taxon>
        <taxon>Kickxellomycotina</taxon>
        <taxon>Harpellomycetes</taxon>
        <taxon>Harpellales</taxon>
        <taxon>Legeriomycetaceae</taxon>
        <taxon>Smittium</taxon>
    </lineage>
</organism>
<dbReference type="AlphaFoldDB" id="A0A1R0GSU4"/>
<keyword evidence="4" id="KW-1185">Reference proteome</keyword>
<evidence type="ECO:0000256" key="1">
    <source>
        <dbReference type="ARBA" id="ARBA00038154"/>
    </source>
</evidence>
<dbReference type="InterPro" id="IPR004328">
    <property type="entry name" value="BRO1_dom"/>
</dbReference>
<dbReference type="PANTHER" id="PTHR23030">
    <property type="entry name" value="PCD6 INTERACTING PROTEIN-RELATED"/>
    <property type="match status" value="1"/>
</dbReference>
<comment type="caution">
    <text evidence="3">The sequence shown here is derived from an EMBL/GenBank/DDBJ whole genome shotgun (WGS) entry which is preliminary data.</text>
</comment>
<dbReference type="PANTHER" id="PTHR23030:SF39">
    <property type="entry name" value="PROGRAMMED CELL DEATH 6-INTERACTING PROTEIN"/>
    <property type="match status" value="1"/>
</dbReference>
<evidence type="ECO:0000313" key="3">
    <source>
        <dbReference type="EMBL" id="OLY79956.1"/>
    </source>
</evidence>
<dbReference type="PROSITE" id="PS51180">
    <property type="entry name" value="BRO1"/>
    <property type="match status" value="1"/>
</dbReference>
<dbReference type="EMBL" id="LSSL01003928">
    <property type="protein sequence ID" value="OLY79956.1"/>
    <property type="molecule type" value="Genomic_DNA"/>
</dbReference>
<accession>A0A1R0GSU4</accession>